<evidence type="ECO:0000256" key="1">
    <source>
        <dbReference type="SAM" id="MobiDB-lite"/>
    </source>
</evidence>
<name>A0A2G5HT86_CERBT</name>
<dbReference type="PANTHER" id="PTHR42085:SF1">
    <property type="entry name" value="F-BOX DOMAIN-CONTAINING PROTEIN"/>
    <property type="match status" value="1"/>
</dbReference>
<dbReference type="OrthoDB" id="62952at2759"/>
<evidence type="ECO:0000313" key="2">
    <source>
        <dbReference type="EMBL" id="PIA95736.1"/>
    </source>
</evidence>
<dbReference type="EMBL" id="CP134191">
    <property type="protein sequence ID" value="WPB07025.1"/>
    <property type="molecule type" value="Genomic_DNA"/>
</dbReference>
<reference evidence="3 5" key="2">
    <citation type="submission" date="2023-09" db="EMBL/GenBank/DDBJ databases">
        <title>Complete-Gapless Cercospora beticola genome.</title>
        <authorList>
            <person name="Wyatt N.A."/>
            <person name="Spanner R.E."/>
            <person name="Bolton M.D."/>
        </authorList>
    </citation>
    <scope>NUCLEOTIDE SEQUENCE [LARGE SCALE GENOMIC DNA]</scope>
    <source>
        <strain evidence="3">Cb09-40</strain>
    </source>
</reference>
<dbReference type="InterPro" id="IPR038883">
    <property type="entry name" value="AN11006-like"/>
</dbReference>
<dbReference type="AlphaFoldDB" id="A0A2G5HT86"/>
<feature type="region of interest" description="Disordered" evidence="1">
    <location>
        <begin position="22"/>
        <end position="50"/>
    </location>
</feature>
<dbReference type="Proteomes" id="UP000230605">
    <property type="component" value="Chromosome 8"/>
</dbReference>
<evidence type="ECO:0000313" key="3">
    <source>
        <dbReference type="EMBL" id="WPB07025.1"/>
    </source>
</evidence>
<sequence>MSIVKNIPVLTMLARRSLHAAPALRHSSSKRIAGAPSPHRSDLVTPSSQKKRRYGKAEFLYDTKHLSIGLLLGLVGAKTLHVAAKEEVEWTWKKSLEDGGLFVENVSDGVNEKLLPEPARSDVMSHVYLFTLTGHVQHVSVLSEVNTKSYSRAPAVNSCMWRIIHLLSAFRSLTIALDDNFQRQTARLHFQSTTSSQHSSSSPGGLEVSTCSIAPESVTDSSSQQTMPKRAGPLKAVAHNKKAKVSSENASKMDAENPHDNRCLFFELSAELRNEIYELALVKSEEIEITKETFAQPALLRTCRQIRAEAVQIYYSRNEFYTTISRLDASLLRAFGQQQSHEEVWLKRTGVALILNEGSNDAYWPNFLQWMKWYYDDEVTGLACPEDCPGGLCCTLDAAFRIVSELQDLRWKRVSTVLETLKRMKQPENGSSLRWLESSQD</sequence>
<feature type="compositionally biased region" description="Polar residues" evidence="1">
    <location>
        <begin position="218"/>
        <end position="227"/>
    </location>
</feature>
<organism evidence="2 4">
    <name type="scientific">Cercospora beticola</name>
    <name type="common">Sugarbeet leaf spot fungus</name>
    <dbReference type="NCBI Taxonomy" id="122368"/>
    <lineage>
        <taxon>Eukaryota</taxon>
        <taxon>Fungi</taxon>
        <taxon>Dikarya</taxon>
        <taxon>Ascomycota</taxon>
        <taxon>Pezizomycotina</taxon>
        <taxon>Dothideomycetes</taxon>
        <taxon>Dothideomycetidae</taxon>
        <taxon>Mycosphaerellales</taxon>
        <taxon>Mycosphaerellaceae</taxon>
        <taxon>Cercospora</taxon>
    </lineage>
</organism>
<gene>
    <name evidence="2" type="ORF">CB0940_10315</name>
    <name evidence="3" type="ORF">RHO25_011685</name>
</gene>
<accession>A0A2G5HT86</accession>
<protein>
    <submittedName>
        <fullName evidence="2">Uncharacterized protein</fullName>
    </submittedName>
</protein>
<reference evidence="2 4" key="1">
    <citation type="submission" date="2015-10" db="EMBL/GenBank/DDBJ databases">
        <title>The cercosporin biosynthetic gene cluster was horizontally transferred to several fungal lineages and shown to be expanded in Cercospora beticola based on microsynteny with recipient genomes.</title>
        <authorList>
            <person name="De Jonge R."/>
            <person name="Ebert M.K."/>
            <person name="Suttle J.C."/>
            <person name="Jurick Ii W.M."/>
            <person name="Secor G.A."/>
            <person name="Thomma B.P."/>
            <person name="Van De Peer Y."/>
            <person name="Bolton M.D."/>
        </authorList>
    </citation>
    <scope>NUCLEOTIDE SEQUENCE [LARGE SCALE GENOMIC DNA]</scope>
    <source>
        <strain evidence="2 4">09-40</strain>
    </source>
</reference>
<keyword evidence="5" id="KW-1185">Reference proteome</keyword>
<feature type="region of interest" description="Disordered" evidence="1">
    <location>
        <begin position="217"/>
        <end position="255"/>
    </location>
</feature>
<dbReference type="PANTHER" id="PTHR42085">
    <property type="entry name" value="F-BOX DOMAIN-CONTAINING PROTEIN"/>
    <property type="match status" value="1"/>
</dbReference>
<dbReference type="EMBL" id="LKMD01000103">
    <property type="protein sequence ID" value="PIA95736.1"/>
    <property type="molecule type" value="Genomic_DNA"/>
</dbReference>
<evidence type="ECO:0000313" key="4">
    <source>
        <dbReference type="Proteomes" id="UP000230605"/>
    </source>
</evidence>
<evidence type="ECO:0000313" key="5">
    <source>
        <dbReference type="Proteomes" id="UP001302367"/>
    </source>
</evidence>
<proteinExistence type="predicted"/>
<dbReference type="Proteomes" id="UP001302367">
    <property type="component" value="Chromosome 8"/>
</dbReference>